<organism evidence="2 3">
    <name type="scientific">Micromonospora orduensis</name>
    <dbReference type="NCBI Taxonomy" id="1420891"/>
    <lineage>
        <taxon>Bacteria</taxon>
        <taxon>Bacillati</taxon>
        <taxon>Actinomycetota</taxon>
        <taxon>Actinomycetes</taxon>
        <taxon>Micromonosporales</taxon>
        <taxon>Micromonosporaceae</taxon>
        <taxon>Micromonospora</taxon>
    </lineage>
</organism>
<dbReference type="RefSeq" id="WP_139582567.1">
    <property type="nucleotide sequence ID" value="NZ_VDFY01000078.1"/>
</dbReference>
<feature type="transmembrane region" description="Helical" evidence="1">
    <location>
        <begin position="55"/>
        <end position="80"/>
    </location>
</feature>
<evidence type="ECO:0000256" key="1">
    <source>
        <dbReference type="SAM" id="Phobius"/>
    </source>
</evidence>
<protein>
    <submittedName>
        <fullName evidence="2">Uncharacterized protein</fullName>
    </submittedName>
</protein>
<feature type="transmembrane region" description="Helical" evidence="1">
    <location>
        <begin position="12"/>
        <end position="35"/>
    </location>
</feature>
<keyword evidence="1" id="KW-0812">Transmembrane</keyword>
<sequence length="301" mass="33534">MKYGASLRIEFLIPGAATVAAAFWLLVVLGDAWGWNQHLRLARVVAASNTSSVHAILVLLVLLGLAYTIGIVVVMATFYWPTNRLVQNLRAQRLEMLGAVQVESQADGDQPLIGHLHRLFQDEPWERRPESLALRSWWRSRRRWWHQLFAKPISTRYDLHLAVSLARSKMSAASQAEYEYRRSVRQMCIGIVPATVICVIAAEVSICRSDTPTISLKAVLAALVLALGTAVASGLLAAVQYQEGVAQWLLIDIAFLEYWAACSTAEKRCPRCKSDTEDSERDSRLGLMCRRLGALFNQVGS</sequence>
<keyword evidence="3" id="KW-1185">Reference proteome</keyword>
<evidence type="ECO:0000313" key="2">
    <source>
        <dbReference type="EMBL" id="TNH31347.1"/>
    </source>
</evidence>
<dbReference type="OrthoDB" id="10000870at2"/>
<name>A0A5C4QZC6_9ACTN</name>
<keyword evidence="1" id="KW-1133">Transmembrane helix</keyword>
<reference evidence="2 3" key="1">
    <citation type="submission" date="2019-06" db="EMBL/GenBank/DDBJ databases">
        <title>Micromonospora ordensis sp. nov., isolated from deep marine sediment.</title>
        <authorList>
            <person name="Veyisoglu A."/>
            <person name="Carro L."/>
            <person name="Klenk H.-P."/>
            <person name="Sahin N."/>
        </authorList>
    </citation>
    <scope>NUCLEOTIDE SEQUENCE [LARGE SCALE GENOMIC DNA]</scope>
    <source>
        <strain evidence="2 3">S2509</strain>
    </source>
</reference>
<proteinExistence type="predicted"/>
<feature type="transmembrane region" description="Helical" evidence="1">
    <location>
        <begin position="187"/>
        <end position="206"/>
    </location>
</feature>
<dbReference type="Proteomes" id="UP000306145">
    <property type="component" value="Unassembled WGS sequence"/>
</dbReference>
<evidence type="ECO:0000313" key="3">
    <source>
        <dbReference type="Proteomes" id="UP000306145"/>
    </source>
</evidence>
<keyword evidence="1" id="KW-0472">Membrane</keyword>
<accession>A0A5C4QZC6</accession>
<gene>
    <name evidence="2" type="ORF">FHG89_02990</name>
</gene>
<dbReference type="EMBL" id="VDFY01000078">
    <property type="protein sequence ID" value="TNH31347.1"/>
    <property type="molecule type" value="Genomic_DNA"/>
</dbReference>
<comment type="caution">
    <text evidence="2">The sequence shown here is derived from an EMBL/GenBank/DDBJ whole genome shotgun (WGS) entry which is preliminary data.</text>
</comment>
<dbReference type="AlphaFoldDB" id="A0A5C4QZC6"/>
<feature type="transmembrane region" description="Helical" evidence="1">
    <location>
        <begin position="218"/>
        <end position="239"/>
    </location>
</feature>